<dbReference type="EnsemblProtists" id="HpaT808059">
    <property type="protein sequence ID" value="HpaP808059"/>
    <property type="gene ID" value="HpaG808059"/>
</dbReference>
<keyword evidence="2" id="KW-1185">Reference proteome</keyword>
<protein>
    <recommendedName>
        <fullName evidence="3">RxLR effector candidate protein</fullName>
    </recommendedName>
</protein>
<dbReference type="AlphaFoldDB" id="M4BNS1"/>
<dbReference type="Proteomes" id="UP000011713">
    <property type="component" value="Unassembled WGS sequence"/>
</dbReference>
<organism evidence="1 2">
    <name type="scientific">Hyaloperonospora arabidopsidis (strain Emoy2)</name>
    <name type="common">Downy mildew agent</name>
    <name type="synonym">Peronospora arabidopsidis</name>
    <dbReference type="NCBI Taxonomy" id="559515"/>
    <lineage>
        <taxon>Eukaryota</taxon>
        <taxon>Sar</taxon>
        <taxon>Stramenopiles</taxon>
        <taxon>Oomycota</taxon>
        <taxon>Peronosporomycetes</taxon>
        <taxon>Peronosporales</taxon>
        <taxon>Peronosporaceae</taxon>
        <taxon>Hyaloperonospora</taxon>
    </lineage>
</organism>
<accession>M4BNS1</accession>
<evidence type="ECO:0000313" key="2">
    <source>
        <dbReference type="Proteomes" id="UP000011713"/>
    </source>
</evidence>
<reference evidence="1" key="2">
    <citation type="submission" date="2015-06" db="UniProtKB">
        <authorList>
            <consortium name="EnsemblProtists"/>
        </authorList>
    </citation>
    <scope>IDENTIFICATION</scope>
    <source>
        <strain evidence="1">Emoy2</strain>
    </source>
</reference>
<reference evidence="2" key="1">
    <citation type="journal article" date="2010" name="Science">
        <title>Signatures of adaptation to obligate biotrophy in the Hyaloperonospora arabidopsidis genome.</title>
        <authorList>
            <person name="Baxter L."/>
            <person name="Tripathy S."/>
            <person name="Ishaque N."/>
            <person name="Boot N."/>
            <person name="Cabral A."/>
            <person name="Kemen E."/>
            <person name="Thines M."/>
            <person name="Ah-Fong A."/>
            <person name="Anderson R."/>
            <person name="Badejoko W."/>
            <person name="Bittner-Eddy P."/>
            <person name="Boore J.L."/>
            <person name="Chibucos M.C."/>
            <person name="Coates M."/>
            <person name="Dehal P."/>
            <person name="Delehaunty K."/>
            <person name="Dong S."/>
            <person name="Downton P."/>
            <person name="Dumas B."/>
            <person name="Fabro G."/>
            <person name="Fronick C."/>
            <person name="Fuerstenberg S.I."/>
            <person name="Fulton L."/>
            <person name="Gaulin E."/>
            <person name="Govers F."/>
            <person name="Hughes L."/>
            <person name="Humphray S."/>
            <person name="Jiang R.H."/>
            <person name="Judelson H."/>
            <person name="Kamoun S."/>
            <person name="Kyung K."/>
            <person name="Meijer H."/>
            <person name="Minx P."/>
            <person name="Morris P."/>
            <person name="Nelson J."/>
            <person name="Phuntumart V."/>
            <person name="Qutob D."/>
            <person name="Rehmany A."/>
            <person name="Rougon-Cardoso A."/>
            <person name="Ryden P."/>
            <person name="Torto-Alalibo T."/>
            <person name="Studholme D."/>
            <person name="Wang Y."/>
            <person name="Win J."/>
            <person name="Wood J."/>
            <person name="Clifton S.W."/>
            <person name="Rogers J."/>
            <person name="Van den Ackerveken G."/>
            <person name="Jones J.D."/>
            <person name="McDowell J.M."/>
            <person name="Beynon J."/>
            <person name="Tyler B.M."/>
        </authorList>
    </citation>
    <scope>NUCLEOTIDE SEQUENCE [LARGE SCALE GENOMIC DNA]</scope>
    <source>
        <strain evidence="2">Emoy2</strain>
    </source>
</reference>
<dbReference type="InParanoid" id="M4BNS1"/>
<dbReference type="HOGENOM" id="CLU_3000534_0_0_1"/>
<dbReference type="EMBL" id="JH598467">
    <property type="status" value="NOT_ANNOTATED_CDS"/>
    <property type="molecule type" value="Genomic_DNA"/>
</dbReference>
<evidence type="ECO:0000313" key="1">
    <source>
        <dbReference type="EnsemblProtists" id="HpaP808059"/>
    </source>
</evidence>
<proteinExistence type="predicted"/>
<sequence>MEQPTEELKNADLKALAIIERMISLVFQSMIRNASSADHAWSIFLKFYVKRSLHNRV</sequence>
<name>M4BNS1_HYAAE</name>
<evidence type="ECO:0008006" key="3">
    <source>
        <dbReference type="Google" id="ProtNLM"/>
    </source>
</evidence>
<dbReference type="VEuPathDB" id="FungiDB:HpaG808059"/>